<feature type="transmembrane region" description="Helical" evidence="6">
    <location>
        <begin position="98"/>
        <end position="116"/>
    </location>
</feature>
<feature type="transmembrane region" description="Helical" evidence="6">
    <location>
        <begin position="173"/>
        <end position="192"/>
    </location>
</feature>
<reference evidence="7" key="1">
    <citation type="journal article" date="2014" name="Int. J. Syst. Evol. Microbiol.">
        <title>Complete genome sequence of Corynebacterium casei LMG S-19264T (=DSM 44701T), isolated from a smear-ripened cheese.</title>
        <authorList>
            <consortium name="US DOE Joint Genome Institute (JGI-PGF)"/>
            <person name="Walter F."/>
            <person name="Albersmeier A."/>
            <person name="Kalinowski J."/>
            <person name="Ruckert C."/>
        </authorList>
    </citation>
    <scope>NUCLEOTIDE SEQUENCE</scope>
    <source>
        <strain evidence="7">KCTC 12711</strain>
    </source>
</reference>
<feature type="transmembrane region" description="Helical" evidence="6">
    <location>
        <begin position="71"/>
        <end position="91"/>
    </location>
</feature>
<evidence type="ECO:0000313" key="7">
    <source>
        <dbReference type="EMBL" id="GHA08700.1"/>
    </source>
</evidence>
<keyword evidence="4 6" id="KW-1133">Transmembrane helix</keyword>
<evidence type="ECO:0000256" key="6">
    <source>
        <dbReference type="RuleBase" id="RU363041"/>
    </source>
</evidence>
<dbReference type="AlphaFoldDB" id="A0A918VMN5"/>
<comment type="subcellular location">
    <subcellularLocation>
        <location evidence="6">Cell membrane</location>
        <topology evidence="6">Multi-pass membrane protein</topology>
    </subcellularLocation>
    <subcellularLocation>
        <location evidence="1">Membrane</location>
        <topology evidence="1">Multi-pass membrane protein</topology>
    </subcellularLocation>
</comment>
<dbReference type="RefSeq" id="WP_189400029.1">
    <property type="nucleotide sequence ID" value="NZ_BMXA01000002.1"/>
</dbReference>
<keyword evidence="6" id="KW-1003">Cell membrane</keyword>
<evidence type="ECO:0000256" key="4">
    <source>
        <dbReference type="ARBA" id="ARBA00022989"/>
    </source>
</evidence>
<name>A0A918VMN5_9GAMM</name>
<keyword evidence="3 6" id="KW-0812">Transmembrane</keyword>
<protein>
    <recommendedName>
        <fullName evidence="6">Probable membrane transporter protein</fullName>
    </recommendedName>
</protein>
<dbReference type="EMBL" id="BMXA01000002">
    <property type="protein sequence ID" value="GHA08700.1"/>
    <property type="molecule type" value="Genomic_DNA"/>
</dbReference>
<keyword evidence="5 6" id="KW-0472">Membrane</keyword>
<dbReference type="InterPro" id="IPR051598">
    <property type="entry name" value="TSUP/Inactive_protease-like"/>
</dbReference>
<evidence type="ECO:0000256" key="1">
    <source>
        <dbReference type="ARBA" id="ARBA00004141"/>
    </source>
</evidence>
<proteinExistence type="inferred from homology"/>
<accession>A0A918VMN5</accession>
<dbReference type="Pfam" id="PF01925">
    <property type="entry name" value="TauE"/>
    <property type="match status" value="1"/>
</dbReference>
<reference evidence="7" key="2">
    <citation type="submission" date="2020-09" db="EMBL/GenBank/DDBJ databases">
        <authorList>
            <person name="Sun Q."/>
            <person name="Kim S."/>
        </authorList>
    </citation>
    <scope>NUCLEOTIDE SEQUENCE</scope>
    <source>
        <strain evidence="7">KCTC 12711</strain>
    </source>
</reference>
<feature type="transmembrane region" description="Helical" evidence="6">
    <location>
        <begin position="136"/>
        <end position="161"/>
    </location>
</feature>
<organism evidence="7 8">
    <name type="scientific">Arenicella chitinivorans</name>
    <dbReference type="NCBI Taxonomy" id="1329800"/>
    <lineage>
        <taxon>Bacteria</taxon>
        <taxon>Pseudomonadati</taxon>
        <taxon>Pseudomonadota</taxon>
        <taxon>Gammaproteobacteria</taxon>
        <taxon>Arenicellales</taxon>
        <taxon>Arenicellaceae</taxon>
        <taxon>Arenicella</taxon>
    </lineage>
</organism>
<dbReference type="GO" id="GO:0005886">
    <property type="term" value="C:plasma membrane"/>
    <property type="evidence" value="ECO:0007669"/>
    <property type="project" value="UniProtKB-SubCell"/>
</dbReference>
<sequence>MLELIILAITGVATGFLNVMAGGGSMLSVPVMIFMGVPGTIANGTNRIAILPQNVSAVWAFWRKGFSNFKLSFSLGLCTIPGTLIGATLAARLDSAQFNTLLAVIMGFVLIIMSLPQPKTINIQALPSRNRLIAGHLLMVLIGFWGGFIHIGVGFLLMPTLNRVMQLDLITTNAHKVFIVLCYTIVALIVFASELELVWAYGIALGVGTWTGAWLAANMQVKKGIGPIKLTLNIVIVAFIIKLLFF</sequence>
<dbReference type="PANTHER" id="PTHR43701:SF2">
    <property type="entry name" value="MEMBRANE TRANSPORTER PROTEIN YJNA-RELATED"/>
    <property type="match status" value="1"/>
</dbReference>
<evidence type="ECO:0000313" key="8">
    <source>
        <dbReference type="Proteomes" id="UP000614811"/>
    </source>
</evidence>
<dbReference type="InterPro" id="IPR002781">
    <property type="entry name" value="TM_pro_TauE-like"/>
</dbReference>
<evidence type="ECO:0000256" key="3">
    <source>
        <dbReference type="ARBA" id="ARBA00022692"/>
    </source>
</evidence>
<evidence type="ECO:0000256" key="5">
    <source>
        <dbReference type="ARBA" id="ARBA00023136"/>
    </source>
</evidence>
<dbReference type="Proteomes" id="UP000614811">
    <property type="component" value="Unassembled WGS sequence"/>
</dbReference>
<gene>
    <name evidence="7" type="ORF">GCM10008090_18210</name>
</gene>
<keyword evidence="8" id="KW-1185">Reference proteome</keyword>
<comment type="caution">
    <text evidence="7">The sequence shown here is derived from an EMBL/GenBank/DDBJ whole genome shotgun (WGS) entry which is preliminary data.</text>
</comment>
<comment type="similarity">
    <text evidence="2 6">Belongs to the 4-toluene sulfonate uptake permease (TSUP) (TC 2.A.102) family.</text>
</comment>
<feature type="transmembrane region" description="Helical" evidence="6">
    <location>
        <begin position="198"/>
        <end position="216"/>
    </location>
</feature>
<evidence type="ECO:0000256" key="2">
    <source>
        <dbReference type="ARBA" id="ARBA00009142"/>
    </source>
</evidence>
<feature type="transmembrane region" description="Helical" evidence="6">
    <location>
        <begin position="228"/>
        <end position="245"/>
    </location>
</feature>
<dbReference type="PANTHER" id="PTHR43701">
    <property type="entry name" value="MEMBRANE TRANSPORTER PROTEIN MJ0441-RELATED"/>
    <property type="match status" value="1"/>
</dbReference>